<dbReference type="AlphaFoldDB" id="A0A8S9S002"/>
<organism evidence="2 3">
    <name type="scientific">Brassica cretica</name>
    <name type="common">Mustard</name>
    <dbReference type="NCBI Taxonomy" id="69181"/>
    <lineage>
        <taxon>Eukaryota</taxon>
        <taxon>Viridiplantae</taxon>
        <taxon>Streptophyta</taxon>
        <taxon>Embryophyta</taxon>
        <taxon>Tracheophyta</taxon>
        <taxon>Spermatophyta</taxon>
        <taxon>Magnoliopsida</taxon>
        <taxon>eudicotyledons</taxon>
        <taxon>Gunneridae</taxon>
        <taxon>Pentapetalae</taxon>
        <taxon>rosids</taxon>
        <taxon>malvids</taxon>
        <taxon>Brassicales</taxon>
        <taxon>Brassicaceae</taxon>
        <taxon>Brassiceae</taxon>
        <taxon>Brassica</taxon>
    </lineage>
</organism>
<dbReference type="EMBL" id="QGKX02000088">
    <property type="protein sequence ID" value="KAF3586063.1"/>
    <property type="molecule type" value="Genomic_DNA"/>
</dbReference>
<evidence type="ECO:0000313" key="3">
    <source>
        <dbReference type="Proteomes" id="UP000712600"/>
    </source>
</evidence>
<sequence length="69" mass="8215">MRVSHKNREKERVKQKTREGAGRELEVKQKFNMVPELNVVRGACASKKNKKKKKRKQEEQEHQEVSLKK</sequence>
<protein>
    <submittedName>
        <fullName evidence="2">Uncharacterized protein</fullName>
    </submittedName>
</protein>
<dbReference type="Proteomes" id="UP000712600">
    <property type="component" value="Unassembled WGS sequence"/>
</dbReference>
<feature type="region of interest" description="Disordered" evidence="1">
    <location>
        <begin position="1"/>
        <end position="23"/>
    </location>
</feature>
<comment type="caution">
    <text evidence="2">The sequence shown here is derived from an EMBL/GenBank/DDBJ whole genome shotgun (WGS) entry which is preliminary data.</text>
</comment>
<accession>A0A8S9S002</accession>
<reference evidence="2" key="1">
    <citation type="submission" date="2019-12" db="EMBL/GenBank/DDBJ databases">
        <title>Genome sequencing and annotation of Brassica cretica.</title>
        <authorList>
            <person name="Studholme D.J."/>
            <person name="Sarris P."/>
        </authorList>
    </citation>
    <scope>NUCLEOTIDE SEQUENCE</scope>
    <source>
        <strain evidence="2">PFS-109/04</strain>
        <tissue evidence="2">Leaf</tissue>
    </source>
</reference>
<proteinExistence type="predicted"/>
<feature type="compositionally biased region" description="Basic and acidic residues" evidence="1">
    <location>
        <begin position="56"/>
        <end position="69"/>
    </location>
</feature>
<name>A0A8S9S002_BRACR</name>
<evidence type="ECO:0000256" key="1">
    <source>
        <dbReference type="SAM" id="MobiDB-lite"/>
    </source>
</evidence>
<evidence type="ECO:0000313" key="2">
    <source>
        <dbReference type="EMBL" id="KAF3586063.1"/>
    </source>
</evidence>
<gene>
    <name evidence="2" type="ORF">F2Q69_00031725</name>
</gene>
<feature type="region of interest" description="Disordered" evidence="1">
    <location>
        <begin position="42"/>
        <end position="69"/>
    </location>
</feature>